<comment type="subcellular location">
    <subcellularLocation>
        <location evidence="1">Cell membrane</location>
        <topology evidence="1">Multi-pass membrane protein</topology>
    </subcellularLocation>
</comment>
<feature type="domain" description="Piezo non-specific cation channel cap" evidence="12">
    <location>
        <begin position="517"/>
        <end position="675"/>
    </location>
</feature>
<dbReference type="InterPro" id="IPR031334">
    <property type="entry name" value="Piezo_cap_dom"/>
</dbReference>
<dbReference type="RefSeq" id="XP_030618771.1">
    <property type="nucleotide sequence ID" value="XM_030762911.1"/>
</dbReference>
<feature type="transmembrane region" description="Helical" evidence="11">
    <location>
        <begin position="241"/>
        <end position="263"/>
    </location>
</feature>
<keyword evidence="6 11" id="KW-1133">Transmembrane helix</keyword>
<protein>
    <submittedName>
        <fullName evidence="17">LOW QUALITY PROTEIN: piezo-type mechanosensitive ion channel component 2-like</fullName>
    </submittedName>
</protein>
<dbReference type="GO" id="GO:0005886">
    <property type="term" value="C:plasma membrane"/>
    <property type="evidence" value="ECO:0007669"/>
    <property type="project" value="UniProtKB-SubCell"/>
</dbReference>
<keyword evidence="7" id="KW-0406">Ion transport</keyword>
<evidence type="ECO:0000259" key="14">
    <source>
        <dbReference type="Pfam" id="PF23188"/>
    </source>
</evidence>
<dbReference type="Pfam" id="PF12166">
    <property type="entry name" value="Piezo_cap"/>
    <property type="match status" value="1"/>
</dbReference>
<keyword evidence="16" id="KW-1185">Reference proteome</keyword>
<dbReference type="Pfam" id="PF15917">
    <property type="entry name" value="Piezo_TM25-28"/>
    <property type="match status" value="1"/>
</dbReference>
<dbReference type="InterPro" id="IPR056768">
    <property type="entry name" value="THU_Piezo"/>
</dbReference>
<evidence type="ECO:0000256" key="7">
    <source>
        <dbReference type="ARBA" id="ARBA00023065"/>
    </source>
</evidence>
<evidence type="ECO:0000256" key="6">
    <source>
        <dbReference type="ARBA" id="ARBA00022989"/>
    </source>
</evidence>
<feature type="region of interest" description="Disordered" evidence="10">
    <location>
        <begin position="674"/>
        <end position="700"/>
    </location>
</feature>
<feature type="domain" description="Piezo TM25-28" evidence="13">
    <location>
        <begin position="1"/>
        <end position="92"/>
    </location>
</feature>
<dbReference type="Proteomes" id="UP000248483">
    <property type="component" value="Unplaced"/>
</dbReference>
<gene>
    <name evidence="17" type="primary">LOC115803390</name>
</gene>
<keyword evidence="4" id="KW-1003">Cell membrane</keyword>
<dbReference type="InParanoid" id="A0A7F8K7I5"/>
<organism evidence="16 17">
    <name type="scientific">Delphinapterus leucas</name>
    <name type="common">Beluga whale</name>
    <dbReference type="NCBI Taxonomy" id="9749"/>
    <lineage>
        <taxon>Eukaryota</taxon>
        <taxon>Metazoa</taxon>
        <taxon>Chordata</taxon>
        <taxon>Craniata</taxon>
        <taxon>Vertebrata</taxon>
        <taxon>Euteleostomi</taxon>
        <taxon>Mammalia</taxon>
        <taxon>Eutheria</taxon>
        <taxon>Laurasiatheria</taxon>
        <taxon>Artiodactyla</taxon>
        <taxon>Whippomorpha</taxon>
        <taxon>Cetacea</taxon>
        <taxon>Odontoceti</taxon>
        <taxon>Monodontidae</taxon>
        <taxon>Delphinapterus</taxon>
    </lineage>
</organism>
<dbReference type="KEGG" id="dle:115803390"/>
<feature type="domain" description="Piezo transmembrane helical unit" evidence="14">
    <location>
        <begin position="123"/>
        <end position="177"/>
    </location>
</feature>
<evidence type="ECO:0000313" key="16">
    <source>
        <dbReference type="Proteomes" id="UP000248483"/>
    </source>
</evidence>
<evidence type="ECO:0000259" key="12">
    <source>
        <dbReference type="Pfam" id="PF12166"/>
    </source>
</evidence>
<keyword evidence="5 11" id="KW-0812">Transmembrane</keyword>
<dbReference type="InterPro" id="IPR031805">
    <property type="entry name" value="Piezo_TM25-28"/>
</dbReference>
<keyword evidence="3" id="KW-0813">Transport</keyword>
<dbReference type="PANTHER" id="PTHR47049">
    <property type="entry name" value="PIEZO-TYPE MECHANOSENSITIVE ION CHANNEL HOMOLOG"/>
    <property type="match status" value="1"/>
</dbReference>
<comment type="similarity">
    <text evidence="2">Belongs to the PIEZO (TC 1.A.75) family.</text>
</comment>
<evidence type="ECO:0000256" key="8">
    <source>
        <dbReference type="ARBA" id="ARBA00023136"/>
    </source>
</evidence>
<evidence type="ECO:0000256" key="3">
    <source>
        <dbReference type="ARBA" id="ARBA00022448"/>
    </source>
</evidence>
<keyword evidence="9" id="KW-0407">Ion channel</keyword>
<evidence type="ECO:0000256" key="11">
    <source>
        <dbReference type="SAM" id="Phobius"/>
    </source>
</evidence>
<feature type="transmembrane region" description="Helical" evidence="11">
    <location>
        <begin position="43"/>
        <end position="65"/>
    </location>
</feature>
<evidence type="ECO:0000259" key="15">
    <source>
        <dbReference type="Pfam" id="PF24874"/>
    </source>
</evidence>
<dbReference type="InterPro" id="IPR056770">
    <property type="entry name" value="Piezo_THU9_anchor"/>
</dbReference>
<dbReference type="Pfam" id="PF24874">
    <property type="entry name" value="Piezo_THU9_anchor"/>
    <property type="match status" value="1"/>
</dbReference>
<feature type="transmembrane region" description="Helical" evidence="11">
    <location>
        <begin position="455"/>
        <end position="477"/>
    </location>
</feature>
<keyword evidence="8 11" id="KW-0472">Membrane</keyword>
<evidence type="ECO:0000256" key="5">
    <source>
        <dbReference type="ARBA" id="ARBA00022692"/>
    </source>
</evidence>
<evidence type="ECO:0000256" key="1">
    <source>
        <dbReference type="ARBA" id="ARBA00004651"/>
    </source>
</evidence>
<reference evidence="17" key="1">
    <citation type="submission" date="2025-08" db="UniProtKB">
        <authorList>
            <consortium name="RefSeq"/>
        </authorList>
    </citation>
    <scope>IDENTIFICATION</scope>
    <source>
        <tissue evidence="17">Blood</tissue>
    </source>
</reference>
<dbReference type="Pfam" id="PF23188">
    <property type="entry name" value="THU_Piezo1"/>
    <property type="match status" value="1"/>
</dbReference>
<dbReference type="AlphaFoldDB" id="A0A7F8K7I5"/>
<accession>A0A7F8K7I5</accession>
<evidence type="ECO:0000256" key="9">
    <source>
        <dbReference type="ARBA" id="ARBA00023303"/>
    </source>
</evidence>
<name>A0A7F8K7I5_DELLE</name>
<evidence type="ECO:0000256" key="2">
    <source>
        <dbReference type="ARBA" id="ARBA00007821"/>
    </source>
</evidence>
<sequence>MAGTTRIHILRAGYLVAFGYFMLQGSHLLLQPVMITLRPRDCLVAYSALVVAVKTFLSVGACVYLEALLISHCWLVHSFGLDCTVPGYQLGCPNNELEQSDRIYRSLWRLVKPTLALHQAGVASSETLCYFMTILYHTLRASNLSMVLPILSFLRAVLSVPRPSRRFWMAPIYYTEVGAKEAPSQIQLLLTGAAIATASPLLGLLEALVGHGMWRTLQIYHSINRFFSNLYRPPASRVRNVYTLAFLVEMLNLAVVLFGYWAFGKDSAADLVESLLEETAPKAFLAMGLIQFGTMLGDRALYPRKALLGKCAFQVLGVLRAHFWPFFILPGVTKRRFNLNHVAQIWYLVKCIYFGPSAYQIRCDYPNQILGNFLTKHFNLINLILFRGFRLVPFLLGLRVVIDWVWTDTALILSNWICLEDVYANIFIMKSCQESEKKYPRPPGRQQKKAMKYRVGCIAMFALVFLMWFPLVLMALLKTVGGVTNQPLDVSVKIAINSYKTLFSMSAQQLMESGRLLGCRLSWDVDRLAFFRKATVRLQQLRPAEALTASPAAEWRGVQEWRPGCDQSRGCGQDMELLIFHDKVSPRSLDFLAGYGLVRLYVSVVMVAAKFIHEHFPGIARSIMYDQLPDVVRVLGLCAAVFPVRELGELQLEQKLLARLSFLYHSPKTTIKWTHRRPPAPKHPVAGAPEGPWEAAVTSSGPLASRSRVFASALGPPDAKPLQLLPS</sequence>
<dbReference type="InterPro" id="IPR027272">
    <property type="entry name" value="Piezo"/>
</dbReference>
<dbReference type="GeneID" id="115803390"/>
<evidence type="ECO:0000259" key="13">
    <source>
        <dbReference type="Pfam" id="PF15917"/>
    </source>
</evidence>
<evidence type="ECO:0000313" key="17">
    <source>
        <dbReference type="RefSeq" id="XP_030618771.1"/>
    </source>
</evidence>
<feature type="transmembrane region" description="Helical" evidence="11">
    <location>
        <begin position="283"/>
        <end position="302"/>
    </location>
</feature>
<feature type="domain" description="Piezo THU9 and anchor" evidence="15">
    <location>
        <begin position="240"/>
        <end position="475"/>
    </location>
</feature>
<feature type="transmembrane region" description="Helical" evidence="11">
    <location>
        <begin position="12"/>
        <end position="31"/>
    </location>
</feature>
<proteinExistence type="inferred from homology"/>
<dbReference type="GO" id="GO:0008381">
    <property type="term" value="F:mechanosensitive monoatomic ion channel activity"/>
    <property type="evidence" value="ECO:0007669"/>
    <property type="project" value="InterPro"/>
</dbReference>
<evidence type="ECO:0000256" key="10">
    <source>
        <dbReference type="SAM" id="MobiDB-lite"/>
    </source>
</evidence>
<dbReference type="PANTHER" id="PTHR47049:SF7">
    <property type="entry name" value="PIEZO-TYPE MECHANOSENSITIVE ION CHANNEL COMPONENT 2 ISOFORM X1"/>
    <property type="match status" value="1"/>
</dbReference>
<evidence type="ECO:0000256" key="4">
    <source>
        <dbReference type="ARBA" id="ARBA00022475"/>
    </source>
</evidence>